<dbReference type="InterPro" id="IPR053008">
    <property type="entry name" value="Phomopsin_biosynth_assoc"/>
</dbReference>
<protein>
    <submittedName>
        <fullName evidence="2">Uncharacterized protein</fullName>
    </submittedName>
</protein>
<keyword evidence="1" id="KW-1133">Transmembrane helix</keyword>
<evidence type="ECO:0000256" key="1">
    <source>
        <dbReference type="SAM" id="Phobius"/>
    </source>
</evidence>
<keyword evidence="3" id="KW-1185">Reference proteome</keyword>
<accession>A0AAJ0BE25</accession>
<proteinExistence type="predicted"/>
<sequence length="233" mass="26513">MHFPEIFSRWTSSYTAVSRGDSNTAHAADSVEKSEVLDEEGPSRLLRFPWLTLAQRDVIYLVAAICTFVLLMFAGIYGARPADGSTQAQQPARLCGSSAAEATSLGCTWDQLTWAWYPPGCRHYANDEFLAYHDWKFWVDPFGSLEVVGENWTLALSNKKEIWTQRGEHLTHCVFFFLGMAQGIRDAATLPSRFTEYKHIEHCANFLLDALRQDKDWERIDTSPSEAFYDVHC</sequence>
<comment type="caution">
    <text evidence="2">The sequence shown here is derived from an EMBL/GenBank/DDBJ whole genome shotgun (WGS) entry which is preliminary data.</text>
</comment>
<reference evidence="2" key="1">
    <citation type="submission" date="2023-06" db="EMBL/GenBank/DDBJ databases">
        <title>Genome-scale phylogeny and comparative genomics of the fungal order Sordariales.</title>
        <authorList>
            <consortium name="Lawrence Berkeley National Laboratory"/>
            <person name="Hensen N."/>
            <person name="Bonometti L."/>
            <person name="Westerberg I."/>
            <person name="Brannstrom I.O."/>
            <person name="Guillou S."/>
            <person name="Cros-Aarteil S."/>
            <person name="Calhoun S."/>
            <person name="Haridas S."/>
            <person name="Kuo A."/>
            <person name="Mondo S."/>
            <person name="Pangilinan J."/>
            <person name="Riley R."/>
            <person name="Labutti K."/>
            <person name="Andreopoulos B."/>
            <person name="Lipzen A."/>
            <person name="Chen C."/>
            <person name="Yanf M."/>
            <person name="Daum C."/>
            <person name="Ng V."/>
            <person name="Clum A."/>
            <person name="Steindorff A."/>
            <person name="Ohm R."/>
            <person name="Martin F."/>
            <person name="Silar P."/>
            <person name="Natvig D."/>
            <person name="Lalanne C."/>
            <person name="Gautier V."/>
            <person name="Ament-Velasquez S.L."/>
            <person name="Kruys A."/>
            <person name="Hutchinson M.I."/>
            <person name="Powell A.J."/>
            <person name="Barry K."/>
            <person name="Miller A.N."/>
            <person name="Grigoriev I.V."/>
            <person name="Debuchy R."/>
            <person name="Gladieux P."/>
            <person name="Thoren M.H."/>
            <person name="Johannesson H."/>
        </authorList>
    </citation>
    <scope>NUCLEOTIDE SEQUENCE</scope>
    <source>
        <strain evidence="2">PSN4</strain>
    </source>
</reference>
<dbReference type="AlphaFoldDB" id="A0AAJ0BE25"/>
<gene>
    <name evidence="2" type="ORF">QBC47DRAFT_401572</name>
</gene>
<dbReference type="Proteomes" id="UP001239445">
    <property type="component" value="Unassembled WGS sequence"/>
</dbReference>
<dbReference type="PANTHER" id="PTHR35896:SF3">
    <property type="entry name" value="MAJOR FACILITATOR SUPERFAMILY TRANSPORTER"/>
    <property type="match status" value="1"/>
</dbReference>
<keyword evidence="1" id="KW-0812">Transmembrane</keyword>
<dbReference type="PANTHER" id="PTHR35896">
    <property type="entry name" value="IG-LIKE DOMAIN-CONTAINING PROTEIN"/>
    <property type="match status" value="1"/>
</dbReference>
<keyword evidence="1" id="KW-0472">Membrane</keyword>
<organism evidence="2 3">
    <name type="scientific">Echria macrotheca</name>
    <dbReference type="NCBI Taxonomy" id="438768"/>
    <lineage>
        <taxon>Eukaryota</taxon>
        <taxon>Fungi</taxon>
        <taxon>Dikarya</taxon>
        <taxon>Ascomycota</taxon>
        <taxon>Pezizomycotina</taxon>
        <taxon>Sordariomycetes</taxon>
        <taxon>Sordariomycetidae</taxon>
        <taxon>Sordariales</taxon>
        <taxon>Schizotheciaceae</taxon>
        <taxon>Echria</taxon>
    </lineage>
</organism>
<feature type="transmembrane region" description="Helical" evidence="1">
    <location>
        <begin position="58"/>
        <end position="79"/>
    </location>
</feature>
<evidence type="ECO:0000313" key="3">
    <source>
        <dbReference type="Proteomes" id="UP001239445"/>
    </source>
</evidence>
<evidence type="ECO:0000313" key="2">
    <source>
        <dbReference type="EMBL" id="KAK1755403.1"/>
    </source>
</evidence>
<dbReference type="EMBL" id="MU839833">
    <property type="protein sequence ID" value="KAK1755403.1"/>
    <property type="molecule type" value="Genomic_DNA"/>
</dbReference>
<name>A0AAJ0BE25_9PEZI</name>